<evidence type="ECO:0000313" key="1">
    <source>
        <dbReference type="EMBL" id="SDC32929.1"/>
    </source>
</evidence>
<dbReference type="NCBIfam" id="TIGR03317">
    <property type="entry name" value="ygfZ_signature"/>
    <property type="match status" value="1"/>
</dbReference>
<dbReference type="Gene3D" id="2.40.30.160">
    <property type="match status" value="1"/>
</dbReference>
<organism evidence="1 2">
    <name type="scientific">Acinetobacter marinus</name>
    <dbReference type="NCBI Taxonomy" id="281375"/>
    <lineage>
        <taxon>Bacteria</taxon>
        <taxon>Pseudomonadati</taxon>
        <taxon>Pseudomonadota</taxon>
        <taxon>Gammaproteobacteria</taxon>
        <taxon>Moraxellales</taxon>
        <taxon>Moraxellaceae</taxon>
        <taxon>Acinetobacter</taxon>
    </lineage>
</organism>
<dbReference type="AlphaFoldDB" id="A0A1G6KPB9"/>
<dbReference type="PANTHER" id="PTHR22602">
    <property type="entry name" value="TRANSFERASE CAF17, MITOCHONDRIAL-RELATED"/>
    <property type="match status" value="1"/>
</dbReference>
<gene>
    <name evidence="1" type="ORF">SAMN05421749_104138</name>
</gene>
<dbReference type="EMBL" id="FMYK01000004">
    <property type="protein sequence ID" value="SDC32929.1"/>
    <property type="molecule type" value="Genomic_DNA"/>
</dbReference>
<dbReference type="InterPro" id="IPR045179">
    <property type="entry name" value="YgfZ/GcvT"/>
</dbReference>
<dbReference type="SUPFAM" id="SSF103025">
    <property type="entry name" value="Folate-binding domain"/>
    <property type="match status" value="1"/>
</dbReference>
<dbReference type="InterPro" id="IPR017703">
    <property type="entry name" value="YgfZ/GCV_T_CS"/>
</dbReference>
<reference evidence="2" key="1">
    <citation type="submission" date="2016-09" db="EMBL/GenBank/DDBJ databases">
        <authorList>
            <person name="Varghese N."/>
            <person name="Submissions S."/>
        </authorList>
    </citation>
    <scope>NUCLEOTIDE SEQUENCE [LARGE SCALE GENOMIC DNA]</scope>
    <source>
        <strain evidence="2">ANC 3699</strain>
    </source>
</reference>
<sequence>MSLATLEFAHFEYTGADAEKFLQGQVTVDVSKLSNDHYQTTAICDLKGRIHFGLWLKRISAEQIFIVIAQDLAEEFALHVKKFGAFSKATLQLSDAIYPAIIDGQATFSTDESVKTDAQTWQKNAIEQGQAWITKDTSHLFQPQELRLHQRGGVDYDKGCYLGQEIIARLWFKAKPKHWLHLVQGQGDTPHVAENLNNDVQIINVIATENNTWLALVTAKPTALESLDVKILDLPETLNGDVARPQ</sequence>
<name>A0A1G6KPB9_9GAMM</name>
<dbReference type="Proteomes" id="UP000242317">
    <property type="component" value="Unassembled WGS sequence"/>
</dbReference>
<proteinExistence type="predicted"/>
<dbReference type="Gene3D" id="3.30.70.1400">
    <property type="entry name" value="Aminomethyltransferase beta-barrel domains"/>
    <property type="match status" value="1"/>
</dbReference>
<keyword evidence="2" id="KW-1185">Reference proteome</keyword>
<dbReference type="GO" id="GO:0016226">
    <property type="term" value="P:iron-sulfur cluster assembly"/>
    <property type="evidence" value="ECO:0007669"/>
    <property type="project" value="TreeGrafter"/>
</dbReference>
<protein>
    <submittedName>
        <fullName evidence="1">Uncharacterized protein</fullName>
    </submittedName>
</protein>
<evidence type="ECO:0000313" key="2">
    <source>
        <dbReference type="Proteomes" id="UP000242317"/>
    </source>
</evidence>
<dbReference type="OrthoDB" id="9796287at2"/>
<accession>A0A1G6KPB9</accession>
<dbReference type="PANTHER" id="PTHR22602:SF0">
    <property type="entry name" value="TRANSFERASE CAF17, MITOCHONDRIAL-RELATED"/>
    <property type="match status" value="1"/>
</dbReference>